<keyword evidence="4" id="KW-0805">Transcription regulation</keyword>
<comment type="subunit">
    <text evidence="2">Homotrimer.</text>
</comment>
<evidence type="ECO:0000256" key="2">
    <source>
        <dbReference type="ARBA" id="ARBA00011233"/>
    </source>
</evidence>
<dbReference type="SUPFAM" id="SSF46785">
    <property type="entry name" value="Winged helix' DNA-binding domain"/>
    <property type="match status" value="1"/>
</dbReference>
<dbReference type="GO" id="GO:0005634">
    <property type="term" value="C:nucleus"/>
    <property type="evidence" value="ECO:0007669"/>
    <property type="project" value="UniProtKB-SubCell"/>
</dbReference>
<keyword evidence="3" id="KW-0597">Phosphoprotein</keyword>
<dbReference type="AlphaFoldDB" id="A0A8J5LST6"/>
<dbReference type="GO" id="GO:0000978">
    <property type="term" value="F:RNA polymerase II cis-regulatory region sequence-specific DNA binding"/>
    <property type="evidence" value="ECO:0007669"/>
    <property type="project" value="TreeGrafter"/>
</dbReference>
<dbReference type="PRINTS" id="PR00056">
    <property type="entry name" value="HSFDOMAIN"/>
</dbReference>
<comment type="similarity">
    <text evidence="9">Belongs to the HSF family.</text>
</comment>
<dbReference type="PROSITE" id="PS00434">
    <property type="entry name" value="HSF_DOMAIN"/>
    <property type="match status" value="1"/>
</dbReference>
<proteinExistence type="inferred from homology"/>
<dbReference type="FunFam" id="1.10.10.10:FF:000057">
    <property type="entry name" value="Heat shock transcription factor 1"/>
    <property type="match status" value="1"/>
</dbReference>
<evidence type="ECO:0000256" key="4">
    <source>
        <dbReference type="ARBA" id="ARBA00023015"/>
    </source>
</evidence>
<evidence type="ECO:0000256" key="8">
    <source>
        <dbReference type="ARBA" id="ARBA00023242"/>
    </source>
</evidence>
<feature type="coiled-coil region" evidence="10">
    <location>
        <begin position="192"/>
        <end position="274"/>
    </location>
</feature>
<evidence type="ECO:0000256" key="6">
    <source>
        <dbReference type="ARBA" id="ARBA00023125"/>
    </source>
</evidence>
<dbReference type="PANTHER" id="PTHR10015:SF456">
    <property type="entry name" value="E2F_DP FAMILY WINGED-HELIX DNA-BINDING DOMAIN-CONTAINING PROTEIN-RELATED"/>
    <property type="match status" value="1"/>
</dbReference>
<gene>
    <name evidence="12" type="ORF">ZIOFF_007161</name>
</gene>
<accession>A0A8J5LST6</accession>
<evidence type="ECO:0000256" key="5">
    <source>
        <dbReference type="ARBA" id="ARBA00023016"/>
    </source>
</evidence>
<dbReference type="EMBL" id="JACMSC010000002">
    <property type="protein sequence ID" value="KAG6533294.1"/>
    <property type="molecule type" value="Genomic_DNA"/>
</dbReference>
<keyword evidence="6" id="KW-0238">DNA-binding</keyword>
<keyword evidence="10" id="KW-0175">Coiled coil</keyword>
<comment type="caution">
    <text evidence="12">The sequence shown here is derived from an EMBL/GenBank/DDBJ whole genome shotgun (WGS) entry which is preliminary data.</text>
</comment>
<dbReference type="InterPro" id="IPR000232">
    <property type="entry name" value="HSF_DNA-bd"/>
</dbReference>
<dbReference type="GO" id="GO:0034605">
    <property type="term" value="P:cellular response to heat"/>
    <property type="evidence" value="ECO:0007669"/>
    <property type="project" value="TreeGrafter"/>
</dbReference>
<dbReference type="GO" id="GO:0006357">
    <property type="term" value="P:regulation of transcription by RNA polymerase II"/>
    <property type="evidence" value="ECO:0007669"/>
    <property type="project" value="TreeGrafter"/>
</dbReference>
<keyword evidence="7" id="KW-0804">Transcription</keyword>
<evidence type="ECO:0000256" key="9">
    <source>
        <dbReference type="RuleBase" id="RU004020"/>
    </source>
</evidence>
<evidence type="ECO:0000256" key="1">
    <source>
        <dbReference type="ARBA" id="ARBA00004123"/>
    </source>
</evidence>
<name>A0A8J5LST6_ZINOF</name>
<dbReference type="GO" id="GO:0003700">
    <property type="term" value="F:DNA-binding transcription factor activity"/>
    <property type="evidence" value="ECO:0007669"/>
    <property type="project" value="InterPro"/>
</dbReference>
<evidence type="ECO:0000256" key="7">
    <source>
        <dbReference type="ARBA" id="ARBA00023163"/>
    </source>
</evidence>
<feature type="domain" description="HSF-type DNA-binding" evidence="11">
    <location>
        <begin position="114"/>
        <end position="138"/>
    </location>
</feature>
<dbReference type="InterPro" id="IPR036388">
    <property type="entry name" value="WH-like_DNA-bd_sf"/>
</dbReference>
<evidence type="ECO:0000313" key="13">
    <source>
        <dbReference type="Proteomes" id="UP000734854"/>
    </source>
</evidence>
<evidence type="ECO:0000256" key="3">
    <source>
        <dbReference type="ARBA" id="ARBA00022553"/>
    </source>
</evidence>
<dbReference type="Proteomes" id="UP000734854">
    <property type="component" value="Unassembled WGS sequence"/>
</dbReference>
<comment type="subcellular location">
    <subcellularLocation>
        <location evidence="1">Nucleus</location>
    </subcellularLocation>
</comment>
<protein>
    <recommendedName>
        <fullName evidence="11">HSF-type DNA-binding domain-containing protein</fullName>
    </recommendedName>
</protein>
<dbReference type="PANTHER" id="PTHR10015">
    <property type="entry name" value="HEAT SHOCK TRANSCRIPTION FACTOR"/>
    <property type="match status" value="1"/>
</dbReference>
<dbReference type="Gene3D" id="1.10.10.10">
    <property type="entry name" value="Winged helix-like DNA-binding domain superfamily/Winged helix DNA-binding domain"/>
    <property type="match status" value="1"/>
</dbReference>
<organism evidence="12 13">
    <name type="scientific">Zingiber officinale</name>
    <name type="common">Ginger</name>
    <name type="synonym">Amomum zingiber</name>
    <dbReference type="NCBI Taxonomy" id="94328"/>
    <lineage>
        <taxon>Eukaryota</taxon>
        <taxon>Viridiplantae</taxon>
        <taxon>Streptophyta</taxon>
        <taxon>Embryophyta</taxon>
        <taxon>Tracheophyta</taxon>
        <taxon>Spermatophyta</taxon>
        <taxon>Magnoliopsida</taxon>
        <taxon>Liliopsida</taxon>
        <taxon>Zingiberales</taxon>
        <taxon>Zingiberaceae</taxon>
        <taxon>Zingiber</taxon>
    </lineage>
</organism>
<keyword evidence="13" id="KW-1185">Reference proteome</keyword>
<reference evidence="12 13" key="1">
    <citation type="submission" date="2020-08" db="EMBL/GenBank/DDBJ databases">
        <title>Plant Genome Project.</title>
        <authorList>
            <person name="Zhang R.-G."/>
        </authorList>
    </citation>
    <scope>NUCLEOTIDE SEQUENCE [LARGE SCALE GENOMIC DNA]</scope>
    <source>
        <tissue evidence="12">Rhizome</tissue>
    </source>
</reference>
<evidence type="ECO:0000259" key="11">
    <source>
        <dbReference type="PROSITE" id="PS00434"/>
    </source>
</evidence>
<evidence type="ECO:0000313" key="12">
    <source>
        <dbReference type="EMBL" id="KAG6533294.1"/>
    </source>
</evidence>
<keyword evidence="5" id="KW-0346">Stress response</keyword>
<sequence>MGVSDRVEEEEESATEQSLALVETEAGVFDAAMDSIPVAVKEEYPESVSICVEEDPCAEAPRPMNGLHEIGPPPFLTKTFDIVEDPATDHVISWSSSNNSFVVRDPDEFAMTLLPRHFKHSNFSSFVRQLNTYGFRKVDPDRWEFANEGFLRRQRHLLKTIKRRKPASNPPPIQQFAESVLEVGQFGLDGEIDRLKRDKNNLIAQVLKLRQQQQSTRAQLQEMEKRLQITEQKQQHMMAFLARALQNPEFFQQLVEQQAKRKELEEDISKKRRRSIEASHSHAFEPSFQVETEKLLVDFDPQLWDLENLELELQGIGNDENDEEEQGGDLGLNVELWEELLKEQSEGNETSEGVLEFLPRN</sequence>
<dbReference type="InterPro" id="IPR036390">
    <property type="entry name" value="WH_DNA-bd_sf"/>
</dbReference>
<evidence type="ECO:0000256" key="10">
    <source>
        <dbReference type="SAM" id="Coils"/>
    </source>
</evidence>
<keyword evidence="8" id="KW-0539">Nucleus</keyword>
<dbReference type="SMART" id="SM00415">
    <property type="entry name" value="HSF"/>
    <property type="match status" value="1"/>
</dbReference>
<dbReference type="Pfam" id="PF00447">
    <property type="entry name" value="HSF_DNA-bind"/>
    <property type="match status" value="1"/>
</dbReference>